<dbReference type="GeneID" id="17358733"/>
<keyword evidence="4 6" id="KW-0418">Kinase</keyword>
<dbReference type="FunCoup" id="E1Z4T1">
    <property type="interactions" value="1256"/>
</dbReference>
<dbReference type="Proteomes" id="UP000008141">
    <property type="component" value="Unassembled WGS sequence"/>
</dbReference>
<dbReference type="EC" id="2.7.1.158" evidence="1 6"/>
<dbReference type="InParanoid" id="E1Z4T1"/>
<dbReference type="InterPro" id="IPR009286">
    <property type="entry name" value="Ins_P5_2-kin"/>
</dbReference>
<dbReference type="RefSeq" id="XP_005851212.1">
    <property type="nucleotide sequence ID" value="XM_005851150.1"/>
</dbReference>
<feature type="compositionally biased region" description="Low complexity" evidence="7">
    <location>
        <begin position="562"/>
        <end position="576"/>
    </location>
</feature>
<evidence type="ECO:0000313" key="9">
    <source>
        <dbReference type="Proteomes" id="UP000008141"/>
    </source>
</evidence>
<proteinExistence type="predicted"/>
<dbReference type="Pfam" id="PF06090">
    <property type="entry name" value="Ins_P5_2-kin"/>
    <property type="match status" value="1"/>
</dbReference>
<reference evidence="8 9" key="1">
    <citation type="journal article" date="2010" name="Plant Cell">
        <title>The Chlorella variabilis NC64A genome reveals adaptation to photosymbiosis, coevolution with viruses, and cryptic sex.</title>
        <authorList>
            <person name="Blanc G."/>
            <person name="Duncan G."/>
            <person name="Agarkova I."/>
            <person name="Borodovsky M."/>
            <person name="Gurnon J."/>
            <person name="Kuo A."/>
            <person name="Lindquist E."/>
            <person name="Lucas S."/>
            <person name="Pangilinan J."/>
            <person name="Polle J."/>
            <person name="Salamov A."/>
            <person name="Terry A."/>
            <person name="Yamada T."/>
            <person name="Dunigan D.D."/>
            <person name="Grigoriev I.V."/>
            <person name="Claverie J.M."/>
            <person name="Van Etten J.L."/>
        </authorList>
    </citation>
    <scope>NUCLEOTIDE SEQUENCE [LARGE SCALE GENOMIC DNA]</scope>
    <source>
        <strain evidence="8 9">NC64A</strain>
    </source>
</reference>
<evidence type="ECO:0000256" key="2">
    <source>
        <dbReference type="ARBA" id="ARBA00022679"/>
    </source>
</evidence>
<feature type="compositionally biased region" description="Low complexity" evidence="7">
    <location>
        <begin position="278"/>
        <end position="307"/>
    </location>
</feature>
<dbReference type="AlphaFoldDB" id="E1Z4T1"/>
<name>E1Z4T1_CHLVA</name>
<gene>
    <name evidence="8" type="ORF">CHLNCDRAFT_137903</name>
</gene>
<evidence type="ECO:0000256" key="7">
    <source>
        <dbReference type="SAM" id="MobiDB-lite"/>
    </source>
</evidence>
<comment type="domain">
    <text evidence="6">The EXKPK motif is conserved in inositol-pentakisphosphate 2-kinases of both family 1 and 2.</text>
</comment>
<accession>E1Z4T1</accession>
<dbReference type="OMA" id="PRFMLHM"/>
<comment type="catalytic activity">
    <reaction evidence="6">
        <text>1D-myo-inositol 1,3,4,5,6-pentakisphosphate + ATP = 1D-myo-inositol hexakisphosphate + ADP + H(+)</text>
        <dbReference type="Rhea" id="RHEA:20313"/>
        <dbReference type="ChEBI" id="CHEBI:15378"/>
        <dbReference type="ChEBI" id="CHEBI:30616"/>
        <dbReference type="ChEBI" id="CHEBI:57733"/>
        <dbReference type="ChEBI" id="CHEBI:58130"/>
        <dbReference type="ChEBI" id="CHEBI:456216"/>
        <dbReference type="EC" id="2.7.1.158"/>
    </reaction>
</comment>
<sequence>MVTELDRPELWSFKGEGNANWVFAYAGSLPLLVGKVLRVRKPRPPQDAEQAALEEAVWAPVLGPSTAATNAAGAAAAREQAYVQQLLAPLLGQHHVPHQEPVQTSPSFLRRLLVYSGCLPSGGNGLDFAAAAAAEKSEVAPGVASLMPDVTLLSDSSPTAAPGSGAALSPAVCIELKPKCGFIGGGCATVHPDNRPIKRSRSRFQLHQMLKLAEGKVAACSAYDPQDLFAGDPSRLRAALNALLDQPQNNLLLFLDGQKQQLVGRQLSRKRRQKEQHAAAGEAAVEPEGDQQQQQPPEAEIDQQQQQAGPALEELLAALLPLPAGQRRAALVDLLAGVLEREGVLPCLLQAQQQCRYDIEGIYQLYCHLAGTLTPEVQPAHSAAADGSSRDSDSGGGSADATAEASSAHAAAVRQLLAMPLAEAHAVLRSYVVAATAKDCAIMITLQRLADTPPAASAGDGAVEPGSGGGSGTNPHTDGQELRESQQQQQQQQQGQPLQAVSPPVCRTYCAAAGAWFAYRLAVVDLDLKPLAKIPKHHQLDAAILAAARRHLADNSGGSGSLGAAEAAGAGVTDRM</sequence>
<evidence type="ECO:0000313" key="8">
    <source>
        <dbReference type="EMBL" id="EFN59110.1"/>
    </source>
</evidence>
<evidence type="ECO:0000256" key="4">
    <source>
        <dbReference type="ARBA" id="ARBA00022777"/>
    </source>
</evidence>
<dbReference type="PANTHER" id="PTHR14456">
    <property type="entry name" value="INOSITOL POLYPHOSPHATE KINASE 1"/>
    <property type="match status" value="1"/>
</dbReference>
<feature type="compositionally biased region" description="Low complexity" evidence="7">
    <location>
        <begin position="486"/>
        <end position="496"/>
    </location>
</feature>
<feature type="region of interest" description="Disordered" evidence="7">
    <location>
        <begin position="454"/>
        <end position="500"/>
    </location>
</feature>
<dbReference type="PANTHER" id="PTHR14456:SF2">
    <property type="entry name" value="INOSITOL-PENTAKISPHOSPHATE 2-KINASE"/>
    <property type="match status" value="1"/>
</dbReference>
<dbReference type="GO" id="GO:0035299">
    <property type="term" value="F:inositol-1,3,4,5,6-pentakisphosphate 2-kinase activity"/>
    <property type="evidence" value="ECO:0007669"/>
    <property type="project" value="UniProtKB-EC"/>
</dbReference>
<dbReference type="InterPro" id="IPR043001">
    <property type="entry name" value="IP5_2-K_N_lobe"/>
</dbReference>
<feature type="region of interest" description="Disordered" evidence="7">
    <location>
        <begin position="555"/>
        <end position="576"/>
    </location>
</feature>
<keyword evidence="5 6" id="KW-0067">ATP-binding</keyword>
<dbReference type="KEGG" id="cvr:CHLNCDRAFT_137903"/>
<evidence type="ECO:0000256" key="5">
    <source>
        <dbReference type="ARBA" id="ARBA00022840"/>
    </source>
</evidence>
<evidence type="ECO:0000256" key="1">
    <source>
        <dbReference type="ARBA" id="ARBA00012023"/>
    </source>
</evidence>
<dbReference type="GO" id="GO:0005634">
    <property type="term" value="C:nucleus"/>
    <property type="evidence" value="ECO:0007669"/>
    <property type="project" value="TreeGrafter"/>
</dbReference>
<dbReference type="STRING" id="554065.E1Z4T1"/>
<feature type="region of interest" description="Disordered" evidence="7">
    <location>
        <begin position="380"/>
        <end position="403"/>
    </location>
</feature>
<dbReference type="EMBL" id="GL433836">
    <property type="protein sequence ID" value="EFN59110.1"/>
    <property type="molecule type" value="Genomic_DNA"/>
</dbReference>
<dbReference type="GO" id="GO:0032958">
    <property type="term" value="P:inositol phosphate biosynthetic process"/>
    <property type="evidence" value="ECO:0007669"/>
    <property type="project" value="TreeGrafter"/>
</dbReference>
<keyword evidence="9" id="KW-1185">Reference proteome</keyword>
<protein>
    <recommendedName>
        <fullName evidence="1 6">Inositol-pentakisphosphate 2-kinase</fullName>
        <ecNumber evidence="1 6">2.7.1.158</ecNumber>
    </recommendedName>
</protein>
<dbReference type="GO" id="GO:0005524">
    <property type="term" value="F:ATP binding"/>
    <property type="evidence" value="ECO:0007669"/>
    <property type="project" value="UniProtKB-KW"/>
</dbReference>
<evidence type="ECO:0000256" key="3">
    <source>
        <dbReference type="ARBA" id="ARBA00022741"/>
    </source>
</evidence>
<feature type="region of interest" description="Disordered" evidence="7">
    <location>
        <begin position="265"/>
        <end position="307"/>
    </location>
</feature>
<dbReference type="eggNOG" id="KOG4749">
    <property type="taxonomic scope" value="Eukaryota"/>
</dbReference>
<evidence type="ECO:0000256" key="6">
    <source>
        <dbReference type="RuleBase" id="RU364126"/>
    </source>
</evidence>
<organism evidence="9">
    <name type="scientific">Chlorella variabilis</name>
    <name type="common">Green alga</name>
    <dbReference type="NCBI Taxonomy" id="554065"/>
    <lineage>
        <taxon>Eukaryota</taxon>
        <taxon>Viridiplantae</taxon>
        <taxon>Chlorophyta</taxon>
        <taxon>core chlorophytes</taxon>
        <taxon>Trebouxiophyceae</taxon>
        <taxon>Chlorellales</taxon>
        <taxon>Chlorellaceae</taxon>
        <taxon>Chlorella clade</taxon>
        <taxon>Chlorella</taxon>
    </lineage>
</organism>
<comment type="function">
    <text evidence="6">Phosphorylates Ins(1,3,4,5,6)P5 at position 2 to form Ins(1,2,3,4,5,6)P6 (InsP6 or phytate).</text>
</comment>
<keyword evidence="2 6" id="KW-0808">Transferase</keyword>
<dbReference type="OrthoDB" id="272370at2759"/>
<dbReference type="Gene3D" id="3.30.200.110">
    <property type="entry name" value="Inositol-pentakisphosphate 2-kinase, N-lobe"/>
    <property type="match status" value="1"/>
</dbReference>
<keyword evidence="3 6" id="KW-0547">Nucleotide-binding</keyword>